<dbReference type="OrthoDB" id="7865568at2"/>
<dbReference type="AlphaFoldDB" id="A0A0A0EJX0"/>
<feature type="transmembrane region" description="Helical" evidence="1">
    <location>
        <begin position="29"/>
        <end position="47"/>
    </location>
</feature>
<dbReference type="Proteomes" id="UP000030004">
    <property type="component" value="Unassembled WGS sequence"/>
</dbReference>
<gene>
    <name evidence="2" type="ORF">ATO9_04170</name>
</gene>
<name>A0A0A0EJX0_9RHOB</name>
<keyword evidence="3" id="KW-1185">Reference proteome</keyword>
<feature type="transmembrane region" description="Helical" evidence="1">
    <location>
        <begin position="83"/>
        <end position="103"/>
    </location>
</feature>
<dbReference type="RefSeq" id="WP_043745291.1">
    <property type="nucleotide sequence ID" value="NZ_AQQX01000001.1"/>
</dbReference>
<keyword evidence="1" id="KW-0812">Transmembrane</keyword>
<keyword evidence="1" id="KW-1133">Transmembrane helix</keyword>
<organism evidence="2 3">
    <name type="scientific">Pseudooceanicola atlanticus</name>
    <dbReference type="NCBI Taxonomy" id="1461694"/>
    <lineage>
        <taxon>Bacteria</taxon>
        <taxon>Pseudomonadati</taxon>
        <taxon>Pseudomonadota</taxon>
        <taxon>Alphaproteobacteria</taxon>
        <taxon>Rhodobacterales</taxon>
        <taxon>Paracoccaceae</taxon>
        <taxon>Pseudooceanicola</taxon>
    </lineage>
</organism>
<dbReference type="STRING" id="1461694.ATO9_04170"/>
<proteinExistence type="predicted"/>
<reference evidence="2 3" key="1">
    <citation type="journal article" date="2015" name="Antonie Van Leeuwenhoek">
        <title>Pseudooceanicola atlanticus gen. nov. sp. nov., isolated from surface seawater of the Atlantic Ocean and reclassification of Oceanicola batsensis, Oceanicola marinus, Oceanicola nitratireducens, Oceanicola nanhaiensis, Oceanicola antarcticus and Oceanicola flagellatus, as Pseudooceanicola batsensis comb. nov., Pseudooceanicola marinus comb. nov., Pseudooceanicola nitratireducens comb. nov., Pseudooceanicola nanhaiensis comb. nov., Pseudooceanicola antarcticus comb. nov., and Pseudooceanicola flagellatus comb. nov.</title>
        <authorList>
            <person name="Lai Q."/>
            <person name="Li G."/>
            <person name="Liu X."/>
            <person name="Du Y."/>
            <person name="Sun F."/>
            <person name="Shao Z."/>
        </authorList>
    </citation>
    <scope>NUCLEOTIDE SEQUENCE [LARGE SCALE GENOMIC DNA]</scope>
    <source>
        <strain evidence="2 3">22II-s11g</strain>
    </source>
</reference>
<protein>
    <submittedName>
        <fullName evidence="2">Uncharacterized protein</fullName>
    </submittedName>
</protein>
<keyword evidence="1" id="KW-0472">Membrane</keyword>
<accession>A0A0A0EJX0</accession>
<sequence length="117" mass="12121">MSDPTKDPVTMASLVIAARQLLDQMPEQISALLLSGAAGAYVRAVFAPEASWRRRIVEGVAGAFGAIFLGGLVGHVLDSITGGGTWAYLAAGFVMGEGGIAAIRGFRRFILEKGGAK</sequence>
<dbReference type="EMBL" id="AQQX01000001">
    <property type="protein sequence ID" value="KGM50674.1"/>
    <property type="molecule type" value="Genomic_DNA"/>
</dbReference>
<comment type="caution">
    <text evidence="2">The sequence shown here is derived from an EMBL/GenBank/DDBJ whole genome shotgun (WGS) entry which is preliminary data.</text>
</comment>
<dbReference type="eggNOG" id="ENOG5033FV3">
    <property type="taxonomic scope" value="Bacteria"/>
</dbReference>
<evidence type="ECO:0000313" key="2">
    <source>
        <dbReference type="EMBL" id="KGM50674.1"/>
    </source>
</evidence>
<feature type="transmembrane region" description="Helical" evidence="1">
    <location>
        <begin position="59"/>
        <end position="77"/>
    </location>
</feature>
<evidence type="ECO:0000256" key="1">
    <source>
        <dbReference type="SAM" id="Phobius"/>
    </source>
</evidence>
<evidence type="ECO:0000313" key="3">
    <source>
        <dbReference type="Proteomes" id="UP000030004"/>
    </source>
</evidence>